<reference evidence="2 3" key="1">
    <citation type="submission" date="2014-08" db="EMBL/GenBank/DDBJ databases">
        <title>Whole genome shotgun sequence of Sphingomonas paucimobilis NBRC 13935.</title>
        <authorList>
            <person name="Hosoyama A."/>
            <person name="Hashimoto M."/>
            <person name="Hosoyama Y."/>
            <person name="Noguchi M."/>
            <person name="Uohara A."/>
            <person name="Ohji S."/>
            <person name="Katano-Makiyama Y."/>
            <person name="Ichikawa N."/>
            <person name="Kimura A."/>
            <person name="Yamazoe A."/>
            <person name="Fujita N."/>
        </authorList>
    </citation>
    <scope>NUCLEOTIDE SEQUENCE [LARGE SCALE GENOMIC DNA]</scope>
    <source>
        <strain evidence="2 3">NBRC 13935</strain>
    </source>
</reference>
<comment type="caution">
    <text evidence="2">The sequence shown here is derived from an EMBL/GenBank/DDBJ whole genome shotgun (WGS) entry which is preliminary data.</text>
</comment>
<protein>
    <submittedName>
        <fullName evidence="2">DNA, contig: SP661</fullName>
    </submittedName>
</protein>
<dbReference type="Pfam" id="PF19649">
    <property type="entry name" value="DUF6152"/>
    <property type="match status" value="1"/>
</dbReference>
<gene>
    <name evidence="2" type="ORF">SP6_61_00200</name>
</gene>
<evidence type="ECO:0000313" key="3">
    <source>
        <dbReference type="Proteomes" id="UP000032025"/>
    </source>
</evidence>
<keyword evidence="1" id="KW-0732">Signal</keyword>
<organism evidence="2 3">
    <name type="scientific">Sphingomonas paucimobilis NBRC 13935</name>
    <dbReference type="NCBI Taxonomy" id="1219050"/>
    <lineage>
        <taxon>Bacteria</taxon>
        <taxon>Pseudomonadati</taxon>
        <taxon>Pseudomonadota</taxon>
        <taxon>Alphaproteobacteria</taxon>
        <taxon>Sphingomonadales</taxon>
        <taxon>Sphingomonadaceae</taxon>
        <taxon>Sphingomonas</taxon>
    </lineage>
</organism>
<dbReference type="RefSeq" id="WP_007405525.1">
    <property type="nucleotide sequence ID" value="NZ_BBJS01000061.1"/>
</dbReference>
<dbReference type="EMBL" id="BBJS01000061">
    <property type="protein sequence ID" value="GAN15571.1"/>
    <property type="molecule type" value="Genomic_DNA"/>
</dbReference>
<dbReference type="GeneID" id="78527749"/>
<accession>A0A0C9MY80</accession>
<dbReference type="Proteomes" id="UP000032025">
    <property type="component" value="Unassembled WGS sequence"/>
</dbReference>
<proteinExistence type="predicted"/>
<keyword evidence="3" id="KW-1185">Reference proteome</keyword>
<sequence>MTTGKTLAWAGLIGLIGLVSPAAAHHSFAMFDQTKLLNTKGTVSQFRWTNPHSFLVLDVNGTKYTLECNSTNMMSRAGWKLSTVKAGDKVGITYYPLRTGQPGGMLKTVTLPGGQTLSAW</sequence>
<evidence type="ECO:0000313" key="2">
    <source>
        <dbReference type="EMBL" id="GAN15571.1"/>
    </source>
</evidence>
<feature type="chain" id="PRO_5002199814" evidence="1">
    <location>
        <begin position="25"/>
        <end position="120"/>
    </location>
</feature>
<evidence type="ECO:0000256" key="1">
    <source>
        <dbReference type="SAM" id="SignalP"/>
    </source>
</evidence>
<feature type="signal peptide" evidence="1">
    <location>
        <begin position="1"/>
        <end position="24"/>
    </location>
</feature>
<dbReference type="AlphaFoldDB" id="A0A0C9MY80"/>
<dbReference type="InterPro" id="IPR046150">
    <property type="entry name" value="DUF6152"/>
</dbReference>
<name>A0A0C9MY80_SPHPI</name>